<feature type="transmembrane region" description="Helical" evidence="1">
    <location>
        <begin position="6"/>
        <end position="26"/>
    </location>
</feature>
<organism evidence="2 3">
    <name type="scientific">Rhodopirellula bahusiensis</name>
    <dbReference type="NCBI Taxonomy" id="2014065"/>
    <lineage>
        <taxon>Bacteria</taxon>
        <taxon>Pseudomonadati</taxon>
        <taxon>Planctomycetota</taxon>
        <taxon>Planctomycetia</taxon>
        <taxon>Pirellulales</taxon>
        <taxon>Pirellulaceae</taxon>
        <taxon>Rhodopirellula</taxon>
    </lineage>
</organism>
<keyword evidence="3" id="KW-1185">Reference proteome</keyword>
<evidence type="ECO:0000313" key="2">
    <source>
        <dbReference type="EMBL" id="PHQ31744.1"/>
    </source>
</evidence>
<reference evidence="2 3" key="1">
    <citation type="submission" date="2017-06" db="EMBL/GenBank/DDBJ databases">
        <title>Description of Rhodopirellula bahusiensis sp. nov.</title>
        <authorList>
            <person name="Kizina J."/>
            <person name="Harder J."/>
        </authorList>
    </citation>
    <scope>NUCLEOTIDE SEQUENCE [LARGE SCALE GENOMIC DNA]</scope>
    <source>
        <strain evidence="2 3">SWK21</strain>
    </source>
</reference>
<dbReference type="AlphaFoldDB" id="A0A2G1VY87"/>
<comment type="caution">
    <text evidence="2">The sequence shown here is derived from an EMBL/GenBank/DDBJ whole genome shotgun (WGS) entry which is preliminary data.</text>
</comment>
<keyword evidence="1" id="KW-0812">Transmembrane</keyword>
<protein>
    <submittedName>
        <fullName evidence="2">Uncharacterized protein</fullName>
    </submittedName>
</protein>
<evidence type="ECO:0000256" key="1">
    <source>
        <dbReference type="SAM" id="Phobius"/>
    </source>
</evidence>
<keyword evidence="1" id="KW-0472">Membrane</keyword>
<keyword evidence="1" id="KW-1133">Transmembrane helix</keyword>
<dbReference type="Proteomes" id="UP000225740">
    <property type="component" value="Unassembled WGS sequence"/>
</dbReference>
<gene>
    <name evidence="2" type="ORF">CEE69_29325</name>
</gene>
<proteinExistence type="predicted"/>
<name>A0A2G1VY87_9BACT</name>
<dbReference type="EMBL" id="NIZW01000040">
    <property type="protein sequence ID" value="PHQ31744.1"/>
    <property type="molecule type" value="Genomic_DNA"/>
</dbReference>
<evidence type="ECO:0000313" key="3">
    <source>
        <dbReference type="Proteomes" id="UP000225740"/>
    </source>
</evidence>
<sequence length="144" mass="16421">MRYIISTSFGLAAIAILASGGLFFLLSRPGESSPQEAQNWFETIVHEDASAFNDIQHYTDQGIDFSHHFRFRFNAIDDLTVLIKKHDLTRNPNAEPIQTFGLPPWYTPSEVPEDAPKFERHGSEPILLFIDPAKNVAYFEFLHL</sequence>
<accession>A0A2G1VY87</accession>